<reference evidence="1 2" key="1">
    <citation type="submission" date="2023-11" db="EMBL/GenBank/DDBJ databases">
        <authorList>
            <person name="Okamura Y."/>
        </authorList>
    </citation>
    <scope>NUCLEOTIDE SEQUENCE [LARGE SCALE GENOMIC DNA]</scope>
</reference>
<organism evidence="1 2">
    <name type="scientific">Leptosia nina</name>
    <dbReference type="NCBI Taxonomy" id="320188"/>
    <lineage>
        <taxon>Eukaryota</taxon>
        <taxon>Metazoa</taxon>
        <taxon>Ecdysozoa</taxon>
        <taxon>Arthropoda</taxon>
        <taxon>Hexapoda</taxon>
        <taxon>Insecta</taxon>
        <taxon>Pterygota</taxon>
        <taxon>Neoptera</taxon>
        <taxon>Endopterygota</taxon>
        <taxon>Lepidoptera</taxon>
        <taxon>Glossata</taxon>
        <taxon>Ditrysia</taxon>
        <taxon>Papilionoidea</taxon>
        <taxon>Pieridae</taxon>
        <taxon>Pierinae</taxon>
        <taxon>Leptosia</taxon>
    </lineage>
</organism>
<dbReference type="Proteomes" id="UP001497472">
    <property type="component" value="Unassembled WGS sequence"/>
</dbReference>
<comment type="caution">
    <text evidence="1">The sequence shown here is derived from an EMBL/GenBank/DDBJ whole genome shotgun (WGS) entry which is preliminary data.</text>
</comment>
<protein>
    <submittedName>
        <fullName evidence="1">Uncharacterized protein</fullName>
    </submittedName>
</protein>
<sequence>MSTSYKGVSINDDQVKRPNLQLNPMVKSPLRSQFNSMVFKRHKQESIGKIIIRTKGINVFGQRAKGKNRVSMIVKRKRLKLLKCLSSKHRSNWKREEMVRKWKAYSIKKRIQRNSRVQVQYQREPHDTGKVKLGFVDLTSDNCLLYKKWTSDIVADTFPSREGVINVADPITESIPERPARKPIILPTDGAILHHGDDASSVKDNRATHGGRMFRTARVRFKA</sequence>
<evidence type="ECO:0000313" key="1">
    <source>
        <dbReference type="EMBL" id="CAK1544072.1"/>
    </source>
</evidence>
<accession>A0AAV1J3L2</accession>
<gene>
    <name evidence="1" type="ORF">LNINA_LOCUS3849</name>
</gene>
<proteinExistence type="predicted"/>
<dbReference type="AlphaFoldDB" id="A0AAV1J3L2"/>
<name>A0AAV1J3L2_9NEOP</name>
<dbReference type="EMBL" id="CAVLEF010000005">
    <property type="protein sequence ID" value="CAK1544072.1"/>
    <property type="molecule type" value="Genomic_DNA"/>
</dbReference>
<keyword evidence="2" id="KW-1185">Reference proteome</keyword>
<evidence type="ECO:0000313" key="2">
    <source>
        <dbReference type="Proteomes" id="UP001497472"/>
    </source>
</evidence>